<dbReference type="PRINTS" id="PR00476">
    <property type="entry name" value="PHFRCTKINASE"/>
</dbReference>
<dbReference type="PROSITE" id="PS00433">
    <property type="entry name" value="PHOSPHOFRUCTOKINASE"/>
    <property type="match status" value="2"/>
</dbReference>
<dbReference type="FunFam" id="3.40.50.460:FF:000007">
    <property type="entry name" value="ATP-dependent 6-phosphofructokinase"/>
    <property type="match status" value="1"/>
</dbReference>
<feature type="domain" description="Phosphofructokinase" evidence="17">
    <location>
        <begin position="386"/>
        <end position="670"/>
    </location>
</feature>
<dbReference type="GO" id="GO:0061621">
    <property type="term" value="P:canonical glycolysis"/>
    <property type="evidence" value="ECO:0007669"/>
    <property type="project" value="TreeGrafter"/>
</dbReference>
<accession>A0A7C1JAU1</accession>
<protein>
    <recommendedName>
        <fullName evidence="5">6-phosphofructokinase</fullName>
        <ecNumber evidence="5">2.7.1.11</ecNumber>
    </recommendedName>
</protein>
<dbReference type="GO" id="GO:0016208">
    <property type="term" value="F:AMP binding"/>
    <property type="evidence" value="ECO:0007669"/>
    <property type="project" value="TreeGrafter"/>
</dbReference>
<dbReference type="GO" id="GO:0005945">
    <property type="term" value="C:6-phosphofructokinase complex"/>
    <property type="evidence" value="ECO:0007669"/>
    <property type="project" value="TreeGrafter"/>
</dbReference>
<evidence type="ECO:0000256" key="12">
    <source>
        <dbReference type="ARBA" id="ARBA00022840"/>
    </source>
</evidence>
<dbReference type="PANTHER" id="PTHR13697:SF4">
    <property type="entry name" value="ATP-DEPENDENT 6-PHOSPHOFRUCTOKINASE"/>
    <property type="match status" value="1"/>
</dbReference>
<dbReference type="GO" id="GO:0070095">
    <property type="term" value="F:fructose-6-phosphate binding"/>
    <property type="evidence" value="ECO:0007669"/>
    <property type="project" value="TreeGrafter"/>
</dbReference>
<keyword evidence="13" id="KW-0460">Magnesium</keyword>
<dbReference type="Gene3D" id="3.40.50.450">
    <property type="match status" value="2"/>
</dbReference>
<dbReference type="EMBL" id="DSMG01000099">
    <property type="protein sequence ID" value="HDX31723.1"/>
    <property type="molecule type" value="Genomic_DNA"/>
</dbReference>
<comment type="pathway">
    <text evidence="4">Carbohydrate degradation; glycolysis; D-glyceraldehyde 3-phosphate and glycerone phosphate from D-glucose: step 3/4.</text>
</comment>
<evidence type="ECO:0000256" key="6">
    <source>
        <dbReference type="ARBA" id="ARBA00022490"/>
    </source>
</evidence>
<dbReference type="GO" id="GO:0046872">
    <property type="term" value="F:metal ion binding"/>
    <property type="evidence" value="ECO:0007669"/>
    <property type="project" value="UniProtKB-KW"/>
</dbReference>
<evidence type="ECO:0000256" key="9">
    <source>
        <dbReference type="ARBA" id="ARBA00022723"/>
    </source>
</evidence>
<dbReference type="InterPro" id="IPR035966">
    <property type="entry name" value="PKF_sf"/>
</dbReference>
<keyword evidence="6" id="KW-0963">Cytoplasm</keyword>
<evidence type="ECO:0000256" key="11">
    <source>
        <dbReference type="ARBA" id="ARBA00022777"/>
    </source>
</evidence>
<dbReference type="SUPFAM" id="SSF53784">
    <property type="entry name" value="Phosphofructokinase"/>
    <property type="match status" value="2"/>
</dbReference>
<dbReference type="GO" id="GO:0005524">
    <property type="term" value="F:ATP binding"/>
    <property type="evidence" value="ECO:0007669"/>
    <property type="project" value="UniProtKB-KW"/>
</dbReference>
<organism evidence="18">
    <name type="scientific">Caldilinea aerophila</name>
    <dbReference type="NCBI Taxonomy" id="133453"/>
    <lineage>
        <taxon>Bacteria</taxon>
        <taxon>Bacillati</taxon>
        <taxon>Chloroflexota</taxon>
        <taxon>Caldilineae</taxon>
        <taxon>Caldilineales</taxon>
        <taxon>Caldilineaceae</taxon>
        <taxon>Caldilinea</taxon>
    </lineage>
</organism>
<comment type="subcellular location">
    <subcellularLocation>
        <location evidence="3">Cytoplasm</location>
    </subcellularLocation>
</comment>
<evidence type="ECO:0000256" key="3">
    <source>
        <dbReference type="ARBA" id="ARBA00004496"/>
    </source>
</evidence>
<evidence type="ECO:0000259" key="17">
    <source>
        <dbReference type="Pfam" id="PF00365"/>
    </source>
</evidence>
<evidence type="ECO:0000256" key="1">
    <source>
        <dbReference type="ARBA" id="ARBA00001946"/>
    </source>
</evidence>
<comment type="caution">
    <text evidence="18">The sequence shown here is derived from an EMBL/GenBank/DDBJ whole genome shotgun (WGS) entry which is preliminary data.</text>
</comment>
<dbReference type="GO" id="GO:0006002">
    <property type="term" value="P:fructose 6-phosphate metabolic process"/>
    <property type="evidence" value="ECO:0007669"/>
    <property type="project" value="InterPro"/>
</dbReference>
<dbReference type="GO" id="GO:0042802">
    <property type="term" value="F:identical protein binding"/>
    <property type="evidence" value="ECO:0007669"/>
    <property type="project" value="TreeGrafter"/>
</dbReference>
<keyword evidence="7" id="KW-0021">Allosteric enzyme</keyword>
<dbReference type="NCBIfam" id="TIGR02478">
    <property type="entry name" value="6PF1K_euk"/>
    <property type="match status" value="1"/>
</dbReference>
<proteinExistence type="inferred from homology"/>
<evidence type="ECO:0000256" key="13">
    <source>
        <dbReference type="ARBA" id="ARBA00022842"/>
    </source>
</evidence>
<keyword evidence="14" id="KW-0324">Glycolysis</keyword>
<dbReference type="InterPro" id="IPR009161">
    <property type="entry name" value="6-Pfructokinase_euk"/>
</dbReference>
<dbReference type="FunFam" id="3.40.50.460:FF:000008">
    <property type="entry name" value="ATP-dependent 6-phosphofructokinase"/>
    <property type="match status" value="1"/>
</dbReference>
<evidence type="ECO:0000256" key="16">
    <source>
        <dbReference type="ARBA" id="ARBA00048070"/>
    </source>
</evidence>
<evidence type="ECO:0000256" key="15">
    <source>
        <dbReference type="ARBA" id="ARBA00038478"/>
    </source>
</evidence>
<keyword evidence="11 18" id="KW-0418">Kinase</keyword>
<dbReference type="GO" id="GO:0003872">
    <property type="term" value="F:6-phosphofructokinase activity"/>
    <property type="evidence" value="ECO:0007669"/>
    <property type="project" value="UniProtKB-EC"/>
</dbReference>
<comment type="catalytic activity">
    <reaction evidence="16">
        <text>beta-D-fructose 6-phosphate + ATP = beta-D-fructose 1,6-bisphosphate + ADP + H(+)</text>
        <dbReference type="Rhea" id="RHEA:16109"/>
        <dbReference type="ChEBI" id="CHEBI:15378"/>
        <dbReference type="ChEBI" id="CHEBI:30616"/>
        <dbReference type="ChEBI" id="CHEBI:32966"/>
        <dbReference type="ChEBI" id="CHEBI:57634"/>
        <dbReference type="ChEBI" id="CHEBI:456216"/>
        <dbReference type="EC" id="2.7.1.11"/>
    </reaction>
</comment>
<reference evidence="18" key="1">
    <citation type="journal article" date="2020" name="mSystems">
        <title>Genome- and Community-Level Interaction Insights into Carbon Utilization and Element Cycling Functions of Hydrothermarchaeota in Hydrothermal Sediment.</title>
        <authorList>
            <person name="Zhou Z."/>
            <person name="Liu Y."/>
            <person name="Xu W."/>
            <person name="Pan J."/>
            <person name="Luo Z.H."/>
            <person name="Li M."/>
        </authorList>
    </citation>
    <scope>NUCLEOTIDE SEQUENCE [LARGE SCALE GENOMIC DNA]</scope>
    <source>
        <strain evidence="18">SpSt-289</strain>
    </source>
</reference>
<dbReference type="GO" id="GO:0030388">
    <property type="term" value="P:fructose 1,6-bisphosphate metabolic process"/>
    <property type="evidence" value="ECO:0007669"/>
    <property type="project" value="TreeGrafter"/>
</dbReference>
<comment type="function">
    <text evidence="2">Catalyzes the phosphorylation of D-fructose 6-phosphate to fructose 1,6-bisphosphate by ATP, the first committing step of glycolysis.</text>
</comment>
<evidence type="ECO:0000256" key="14">
    <source>
        <dbReference type="ARBA" id="ARBA00023152"/>
    </source>
</evidence>
<evidence type="ECO:0000256" key="10">
    <source>
        <dbReference type="ARBA" id="ARBA00022741"/>
    </source>
</evidence>
<evidence type="ECO:0000256" key="4">
    <source>
        <dbReference type="ARBA" id="ARBA00004679"/>
    </source>
</evidence>
<dbReference type="PIRSF" id="PIRSF000533">
    <property type="entry name" value="ATP_PFK_euk"/>
    <property type="match status" value="1"/>
</dbReference>
<gene>
    <name evidence="18" type="ORF">ENQ20_09560</name>
</gene>
<evidence type="ECO:0000256" key="8">
    <source>
        <dbReference type="ARBA" id="ARBA00022679"/>
    </source>
</evidence>
<dbReference type="AlphaFoldDB" id="A0A7C1JAU1"/>
<name>A0A7C1JAU1_9CHLR</name>
<dbReference type="PANTHER" id="PTHR13697">
    <property type="entry name" value="PHOSPHOFRUCTOKINASE"/>
    <property type="match status" value="1"/>
</dbReference>
<dbReference type="Gene3D" id="3.40.50.460">
    <property type="entry name" value="Phosphofructokinase domain"/>
    <property type="match status" value="2"/>
</dbReference>
<sequence>MTSGGDAQGMNAALRAVVRAGLDRGLEVYAIYEGYRGLVEGGELIRPMNWNSVGGILQLGGTIIGTARCAEFRTREGRVRAAANLIRRGIDGLVVIGGDGSLTGADVLRSEWAGICQELLSVGQISQAEFEAYPYLAIVGLVGSIDNDMWGTDITIGADSALHRITYAVDAISSTAASHQRTFVVEVMGRNSGYLALMSALATGADWVLIPESPPDVENWEEKMCQVLKAGRMAGRRDSIVIVAEGAIDRNGAKITADYVRQVLEHHLHEDVRTTILGHVQRGGAPSAYDRTMSTLVGVAAVDELLNATAESTPQLIGVRGNRVTRLPLMECVEKTHAINAAIKECNFAKAMELRGRGFQESFQILRTLVRALPHEPKVGQRRLTLAVLTASAPAPGMNTAVRAAVRLGLDRGHYMLGVNNSFLGLINDDMRPFKWMDVDGWASMGGSELGTNRHVPSGRDLYAIARTIEERRIDGLLIIGGWAGYSSALRLMQERENFPAFEIPIICLPASINNNLPGSELSVGADTALNNIVDAVNKIKQSAVASRRCFVVEVMGRYCGYLALMSMLATGAERAYLHEEGVTLKDLYEDVMLLNTGFEHGKRLGVMIRNERAHPLYTTQFIANLFEAEGGDLYEVRTSVLGHLQQGGDPSPFDRILATRYAYRCINFLEEEALAGRNTVACVGVQGSHYHITPLEEVVRQYDTKHERPKEQWWMSLRSVAKMLAQPGPQYYQQRTES</sequence>
<dbReference type="GO" id="GO:0048029">
    <property type="term" value="F:monosaccharide binding"/>
    <property type="evidence" value="ECO:0007669"/>
    <property type="project" value="TreeGrafter"/>
</dbReference>
<keyword evidence="9" id="KW-0479">Metal-binding</keyword>
<dbReference type="InterPro" id="IPR015912">
    <property type="entry name" value="Phosphofructokinase_CS"/>
</dbReference>
<keyword evidence="8 18" id="KW-0808">Transferase</keyword>
<dbReference type="Pfam" id="PF00365">
    <property type="entry name" value="PFK"/>
    <property type="match status" value="2"/>
</dbReference>
<comment type="similarity">
    <text evidence="15">Belongs to the phosphofructokinase type A (PFKA) family.</text>
</comment>
<evidence type="ECO:0000256" key="7">
    <source>
        <dbReference type="ARBA" id="ARBA00022533"/>
    </source>
</evidence>
<dbReference type="InterPro" id="IPR022953">
    <property type="entry name" value="ATP_PFK"/>
</dbReference>
<keyword evidence="12" id="KW-0067">ATP-binding</keyword>
<evidence type="ECO:0000313" key="18">
    <source>
        <dbReference type="EMBL" id="HDX31723.1"/>
    </source>
</evidence>
<evidence type="ECO:0000256" key="5">
    <source>
        <dbReference type="ARBA" id="ARBA00012055"/>
    </source>
</evidence>
<comment type="cofactor">
    <cofactor evidence="1">
        <name>Mg(2+)</name>
        <dbReference type="ChEBI" id="CHEBI:18420"/>
    </cofactor>
</comment>
<keyword evidence="10" id="KW-0547">Nucleotide-binding</keyword>
<dbReference type="EC" id="2.7.1.11" evidence="5"/>
<dbReference type="UniPathway" id="UPA00109">
    <property type="reaction ID" value="UER00182"/>
</dbReference>
<evidence type="ECO:0000256" key="2">
    <source>
        <dbReference type="ARBA" id="ARBA00002659"/>
    </source>
</evidence>
<dbReference type="InterPro" id="IPR000023">
    <property type="entry name" value="Phosphofructokinase_dom"/>
</dbReference>
<feature type="domain" description="Phosphofructokinase" evidence="17">
    <location>
        <begin position="1"/>
        <end position="303"/>
    </location>
</feature>